<keyword evidence="3 7" id="KW-0812">Transmembrane</keyword>
<dbReference type="InterPro" id="IPR000612">
    <property type="entry name" value="PMP3"/>
</dbReference>
<evidence type="ECO:0000256" key="7">
    <source>
        <dbReference type="SAM" id="Phobius"/>
    </source>
</evidence>
<evidence type="ECO:0000313" key="9">
    <source>
        <dbReference type="Proteomes" id="UP000799436"/>
    </source>
</evidence>
<dbReference type="Pfam" id="PF01679">
    <property type="entry name" value="Pmp3"/>
    <property type="match status" value="1"/>
</dbReference>
<comment type="similarity">
    <text evidence="2">Belongs to the UPF0057 (PMP3) family.</text>
</comment>
<feature type="compositionally biased region" description="Basic and acidic residues" evidence="6">
    <location>
        <begin position="129"/>
        <end position="138"/>
    </location>
</feature>
<evidence type="ECO:0000256" key="3">
    <source>
        <dbReference type="ARBA" id="ARBA00022692"/>
    </source>
</evidence>
<organism evidence="8 9">
    <name type="scientific">Teratosphaeria nubilosa</name>
    <dbReference type="NCBI Taxonomy" id="161662"/>
    <lineage>
        <taxon>Eukaryota</taxon>
        <taxon>Fungi</taxon>
        <taxon>Dikarya</taxon>
        <taxon>Ascomycota</taxon>
        <taxon>Pezizomycotina</taxon>
        <taxon>Dothideomycetes</taxon>
        <taxon>Dothideomycetidae</taxon>
        <taxon>Mycosphaerellales</taxon>
        <taxon>Teratosphaeriaceae</taxon>
        <taxon>Teratosphaeria</taxon>
    </lineage>
</organism>
<dbReference type="EMBL" id="ML995897">
    <property type="protein sequence ID" value="KAF2765230.1"/>
    <property type="molecule type" value="Genomic_DNA"/>
</dbReference>
<accession>A0A6G1KXT7</accession>
<evidence type="ECO:0000256" key="2">
    <source>
        <dbReference type="ARBA" id="ARBA00009530"/>
    </source>
</evidence>
<keyword evidence="4 7" id="KW-1133">Transmembrane helix</keyword>
<evidence type="ECO:0000256" key="5">
    <source>
        <dbReference type="ARBA" id="ARBA00023136"/>
    </source>
</evidence>
<name>A0A6G1KXT7_9PEZI</name>
<reference evidence="8" key="1">
    <citation type="journal article" date="2020" name="Stud. Mycol.">
        <title>101 Dothideomycetes genomes: a test case for predicting lifestyles and emergence of pathogens.</title>
        <authorList>
            <person name="Haridas S."/>
            <person name="Albert R."/>
            <person name="Binder M."/>
            <person name="Bloem J."/>
            <person name="Labutti K."/>
            <person name="Salamov A."/>
            <person name="Andreopoulos B."/>
            <person name="Baker S."/>
            <person name="Barry K."/>
            <person name="Bills G."/>
            <person name="Bluhm B."/>
            <person name="Cannon C."/>
            <person name="Castanera R."/>
            <person name="Culley D."/>
            <person name="Daum C."/>
            <person name="Ezra D."/>
            <person name="Gonzalez J."/>
            <person name="Henrissat B."/>
            <person name="Kuo A."/>
            <person name="Liang C."/>
            <person name="Lipzen A."/>
            <person name="Lutzoni F."/>
            <person name="Magnuson J."/>
            <person name="Mondo S."/>
            <person name="Nolan M."/>
            <person name="Ohm R."/>
            <person name="Pangilinan J."/>
            <person name="Park H.-J."/>
            <person name="Ramirez L."/>
            <person name="Alfaro M."/>
            <person name="Sun H."/>
            <person name="Tritt A."/>
            <person name="Yoshinaga Y."/>
            <person name="Zwiers L.-H."/>
            <person name="Turgeon B."/>
            <person name="Goodwin S."/>
            <person name="Spatafora J."/>
            <person name="Crous P."/>
            <person name="Grigoriev I."/>
        </authorList>
    </citation>
    <scope>NUCLEOTIDE SEQUENCE</scope>
    <source>
        <strain evidence="8">CBS 116005</strain>
    </source>
</reference>
<dbReference type="OrthoDB" id="2802411at2759"/>
<gene>
    <name evidence="8" type="ORF">EJ03DRAFT_280437</name>
</gene>
<dbReference type="GO" id="GO:0016020">
    <property type="term" value="C:membrane"/>
    <property type="evidence" value="ECO:0007669"/>
    <property type="project" value="UniProtKB-SubCell"/>
</dbReference>
<keyword evidence="9" id="KW-1185">Reference proteome</keyword>
<feature type="transmembrane region" description="Helical" evidence="7">
    <location>
        <begin position="34"/>
        <end position="53"/>
    </location>
</feature>
<evidence type="ECO:0000256" key="6">
    <source>
        <dbReference type="SAM" id="MobiDB-lite"/>
    </source>
</evidence>
<sequence length="138" mass="14592">MCGTDILLGLLAILFPPIAVWVKRGVCSVDSLINIALCCLGFLPGLLHAWYIIVITPDSTYEPLDPEQGHGQAGVVTYYYVQQGQPLYSSSAAHTQPNYGAVAPAPASTAAGPRPAGREEVPPTYDQAIKGDNKVQGP</sequence>
<dbReference type="PROSITE" id="PS01309">
    <property type="entry name" value="UPF0057"/>
    <property type="match status" value="1"/>
</dbReference>
<feature type="compositionally biased region" description="Low complexity" evidence="6">
    <location>
        <begin position="100"/>
        <end position="115"/>
    </location>
</feature>
<evidence type="ECO:0000256" key="4">
    <source>
        <dbReference type="ARBA" id="ARBA00022989"/>
    </source>
</evidence>
<comment type="subcellular location">
    <subcellularLocation>
        <location evidence="1">Membrane</location>
    </subcellularLocation>
</comment>
<evidence type="ECO:0000256" key="1">
    <source>
        <dbReference type="ARBA" id="ARBA00004370"/>
    </source>
</evidence>
<feature type="transmembrane region" description="Helical" evidence="7">
    <location>
        <begin position="6"/>
        <end position="22"/>
    </location>
</feature>
<feature type="region of interest" description="Disordered" evidence="6">
    <location>
        <begin position="99"/>
        <end position="138"/>
    </location>
</feature>
<dbReference type="AlphaFoldDB" id="A0A6G1KXT7"/>
<keyword evidence="5 7" id="KW-0472">Membrane</keyword>
<dbReference type="PANTHER" id="PTHR21659:SF57">
    <property type="entry name" value="PLASMA MEMBRANE PROTEOLIPID 31"/>
    <property type="match status" value="1"/>
</dbReference>
<dbReference type="Proteomes" id="UP000799436">
    <property type="component" value="Unassembled WGS sequence"/>
</dbReference>
<proteinExistence type="inferred from homology"/>
<evidence type="ECO:0000313" key="8">
    <source>
        <dbReference type="EMBL" id="KAF2765230.1"/>
    </source>
</evidence>
<dbReference type="PANTHER" id="PTHR21659">
    <property type="entry name" value="HYDROPHOBIC PROTEIN RCI2 LOW TEMPERATURE AND SALT RESPONSIVE PROTEIN LTI6 -RELATED"/>
    <property type="match status" value="1"/>
</dbReference>
<protein>
    <submittedName>
        <fullName evidence="8">UPF0057-domain-containing protein</fullName>
    </submittedName>
</protein>